<dbReference type="Gene3D" id="3.90.1670.10">
    <property type="entry name" value="FdhE-like domain"/>
    <property type="match status" value="1"/>
</dbReference>
<dbReference type="GO" id="GO:0008199">
    <property type="term" value="F:ferric iron binding"/>
    <property type="evidence" value="ECO:0007669"/>
    <property type="project" value="TreeGrafter"/>
</dbReference>
<evidence type="ECO:0000313" key="6">
    <source>
        <dbReference type="EMBL" id="VDC31508.1"/>
    </source>
</evidence>
<evidence type="ECO:0000313" key="7">
    <source>
        <dbReference type="Proteomes" id="UP000277498"/>
    </source>
</evidence>
<dbReference type="NCBIfam" id="TIGR01562">
    <property type="entry name" value="FdhE"/>
    <property type="match status" value="1"/>
</dbReference>
<feature type="domain" description="FdhE N-terminal" evidence="3">
    <location>
        <begin position="24"/>
        <end position="187"/>
    </location>
</feature>
<dbReference type="PANTHER" id="PTHR37689">
    <property type="entry name" value="PROTEIN FDHE"/>
    <property type="match status" value="1"/>
</dbReference>
<name>A0A3P5XA65_9RHOB</name>
<proteinExistence type="inferred from homology"/>
<accession>A0A3P5XA65</accession>
<feature type="domain" description="FdhE central" evidence="4">
    <location>
        <begin position="190"/>
        <end position="228"/>
    </location>
</feature>
<dbReference type="Pfam" id="PF24860">
    <property type="entry name" value="FdhE_C"/>
    <property type="match status" value="1"/>
</dbReference>
<dbReference type="InterPro" id="IPR056797">
    <property type="entry name" value="FdhE_central"/>
</dbReference>
<dbReference type="GO" id="GO:0051604">
    <property type="term" value="P:protein maturation"/>
    <property type="evidence" value="ECO:0007669"/>
    <property type="project" value="TreeGrafter"/>
</dbReference>
<comment type="similarity">
    <text evidence="2">Belongs to the FdhE family.</text>
</comment>
<dbReference type="GO" id="GO:0005829">
    <property type="term" value="C:cytosol"/>
    <property type="evidence" value="ECO:0007669"/>
    <property type="project" value="TreeGrafter"/>
</dbReference>
<comment type="subcellular location">
    <subcellularLocation>
        <location evidence="2">Cytoplasm</location>
    </subcellularLocation>
</comment>
<dbReference type="Pfam" id="PF04216">
    <property type="entry name" value="FdhE_N"/>
    <property type="match status" value="1"/>
</dbReference>
<protein>
    <recommendedName>
        <fullName evidence="2">Protein FdhE homolog</fullName>
    </recommendedName>
</protein>
<keyword evidence="7" id="KW-1185">Reference proteome</keyword>
<dbReference type="EMBL" id="UXAW01000085">
    <property type="protein sequence ID" value="VDC31508.1"/>
    <property type="molecule type" value="Genomic_DNA"/>
</dbReference>
<dbReference type="AlphaFoldDB" id="A0A3P5XA65"/>
<sequence>MTKDIQPDPSMPDPSMIGGVPQAPLVFLPDPVRVFDTRAKRFAFLAETSRLGPYLSFLAALTELQARLAAEDPAPGGPSAEQIARAKAAKMPPLDRAALADDPALIRLLDRFCDEAAKLEMPEPARLALKAVIAADEGDRRWLLTNVLSDTIPEDSAAPHLFASAAVQVHLARLAATLNAKDLQPIRTGLCPCCGGRPTSSLVTGTPGIENVRYASCMSCATLWNEVRIHCLACGTNKGISYRSAETTEATVKAECCQECHSWVKIFYQVKNPSLDAVADDVGSIGLDMMMKETDLKRAGFNPYLAGY</sequence>
<evidence type="ECO:0000256" key="2">
    <source>
        <dbReference type="HAMAP-Rule" id="MF_00611"/>
    </source>
</evidence>
<dbReference type="CDD" id="cd16341">
    <property type="entry name" value="FdhE"/>
    <property type="match status" value="1"/>
</dbReference>
<keyword evidence="1 2" id="KW-0963">Cytoplasm</keyword>
<dbReference type="RefSeq" id="WP_233352222.1">
    <property type="nucleotide sequence ID" value="NZ_UXAW01000085.1"/>
</dbReference>
<evidence type="ECO:0000256" key="1">
    <source>
        <dbReference type="ARBA" id="ARBA00022490"/>
    </source>
</evidence>
<evidence type="ECO:0000259" key="3">
    <source>
        <dbReference type="Pfam" id="PF04216"/>
    </source>
</evidence>
<feature type="domain" description="FdhE C-terminal" evidence="5">
    <location>
        <begin position="229"/>
        <end position="305"/>
    </location>
</feature>
<dbReference type="PIRSF" id="PIRSF018296">
    <property type="entry name" value="Format_dh_formtn"/>
    <property type="match status" value="1"/>
</dbReference>
<organism evidence="6 7">
    <name type="scientific">Pseudogemmobacter humi</name>
    <dbReference type="NCBI Taxonomy" id="2483812"/>
    <lineage>
        <taxon>Bacteria</taxon>
        <taxon>Pseudomonadati</taxon>
        <taxon>Pseudomonadota</taxon>
        <taxon>Alphaproteobacteria</taxon>
        <taxon>Rhodobacterales</taxon>
        <taxon>Paracoccaceae</taxon>
        <taxon>Pseudogemmobacter</taxon>
    </lineage>
</organism>
<dbReference type="SUPFAM" id="SSF144020">
    <property type="entry name" value="FdhE-like"/>
    <property type="match status" value="1"/>
</dbReference>
<dbReference type="InterPro" id="IPR056774">
    <property type="entry name" value="FdhE_N"/>
</dbReference>
<dbReference type="Pfam" id="PF24859">
    <property type="entry name" value="FdhE_central"/>
    <property type="match status" value="1"/>
</dbReference>
<dbReference type="PANTHER" id="PTHR37689:SF1">
    <property type="entry name" value="PROTEIN FDHE"/>
    <property type="match status" value="1"/>
</dbReference>
<gene>
    <name evidence="2" type="primary">fdhE</name>
    <name evidence="6" type="ORF">XINFAN_02908</name>
</gene>
<evidence type="ECO:0000259" key="5">
    <source>
        <dbReference type="Pfam" id="PF24860"/>
    </source>
</evidence>
<dbReference type="InterPro" id="IPR024064">
    <property type="entry name" value="FdhE-like_sf"/>
</dbReference>
<dbReference type="InterPro" id="IPR056796">
    <property type="entry name" value="FdhE_C"/>
</dbReference>
<comment type="function">
    <text evidence="2">Necessary for formate dehydrogenase activity.</text>
</comment>
<evidence type="ECO:0000259" key="4">
    <source>
        <dbReference type="Pfam" id="PF24859"/>
    </source>
</evidence>
<dbReference type="InterPro" id="IPR006452">
    <property type="entry name" value="Formate_DH_accessory"/>
</dbReference>
<dbReference type="HAMAP" id="MF_00611">
    <property type="entry name" value="FdeH"/>
    <property type="match status" value="1"/>
</dbReference>
<reference evidence="6 7" key="1">
    <citation type="submission" date="2018-11" db="EMBL/GenBank/DDBJ databases">
        <authorList>
            <person name="Criscuolo A."/>
        </authorList>
    </citation>
    <scope>NUCLEOTIDE SEQUENCE [LARGE SCALE GENOMIC DNA]</scope>
    <source>
        <strain evidence="6">ACIP111625</strain>
    </source>
</reference>
<dbReference type="Proteomes" id="UP000277498">
    <property type="component" value="Unassembled WGS sequence"/>
</dbReference>